<evidence type="ECO:0000259" key="11">
    <source>
        <dbReference type="PROSITE" id="PS51725"/>
    </source>
</evidence>
<dbReference type="GO" id="GO:0034727">
    <property type="term" value="P:piecemeal microautophagy of the nucleus"/>
    <property type="evidence" value="ECO:0007669"/>
    <property type="project" value="TreeGrafter"/>
</dbReference>
<keyword evidence="13" id="KW-1185">Reference proteome</keyword>
<dbReference type="Pfam" id="PF03992">
    <property type="entry name" value="ABM"/>
    <property type="match status" value="1"/>
</dbReference>
<evidence type="ECO:0000256" key="5">
    <source>
        <dbReference type="ARBA" id="ARBA00022692"/>
    </source>
</evidence>
<sequence>MDDEGEPLRYLEGHSHVPDAYEKLLEGEREVDWQVVPNLDTFFTDVYTYWSQKGYWVIVISAVLEFLALGFAVFISVGMLLFVDLRGLKADCIREDTCDIWDAKLVRDVVVMVEVGHFFHNKLGISERRIKTITWPEVARRLHQVQASTRLCATRDLTEHDIILRVMRRDNYIIGMLNQGVLALHVPIPGLRGRVFFTQMLQWNIKACIFTNMFDENFRIRADFLDPVAGTAKLQRRFRWVAALNLALSPFLLAFLFMYFFMKKAEEMYHHPSSLGARYWTPLAKWTLREFNELPHFLNHRRVGVGLLNASNAAAEKYIMQFPMPVVSHVARFVAFVAGSFAALLLLLTLVDGRLLERDLLGRHIVWWLAVLGVVLAISRAFIAEGTTAFDPETAMSEVVANTHYLPRHWRGRAHAREVQESFQALFQFKALVFAEEIGSILLTPLMLWHSLAGCSGAIVHFLRDNTEFVEGIGDVCSMAAFAFPRHGNAHYGSAYDAPKSLRTRQGKLEKSFLSFVATYPTWQPTGAGQALLRSVEAAPLRDSWAAASGGALDASASQMGPGLSLSLGAASAPDDAGWGAEQRVLRSQVLLQSLYDAQAPFCPPQEAWDGSPNGHALVAPPRHEAQEGVMAARGNLGMELAKLLAGAAIGGVLAYALATRRRSREGTYMIVVQLKFKTEAAREKFEEGYRHLAVHAKENEPETLFFELSVSEDDPKRLISVERYSTKEALTDVHSTSEPVQNLLHQIGEMGSDVFVLAVRLKTETVEQRDEIIRLFTPLAQYVQEHESETLSYQLAIADTDPTLIQIYERYDAGARYASKAALTELHHSSEAYKTFKAAIAELPFPVEKSGQSYFEEAIGYM</sequence>
<feature type="transmembrane region" description="Helical" evidence="10">
    <location>
        <begin position="55"/>
        <end position="83"/>
    </location>
</feature>
<dbReference type="Gene3D" id="3.30.70.100">
    <property type="match status" value="2"/>
</dbReference>
<comment type="caution">
    <text evidence="12">The sequence shown here is derived from an EMBL/GenBank/DDBJ whole genome shotgun (WGS) entry which is preliminary data.</text>
</comment>
<feature type="transmembrane region" description="Helical" evidence="10">
    <location>
        <begin position="330"/>
        <end position="353"/>
    </location>
</feature>
<feature type="transmembrane region" description="Helical" evidence="10">
    <location>
        <begin position="365"/>
        <end position="383"/>
    </location>
</feature>
<dbReference type="AlphaFoldDB" id="A0AAD9IDI4"/>
<evidence type="ECO:0000256" key="2">
    <source>
        <dbReference type="ARBA" id="ARBA00006185"/>
    </source>
</evidence>
<evidence type="ECO:0000256" key="10">
    <source>
        <dbReference type="RuleBase" id="RU364027"/>
    </source>
</evidence>
<dbReference type="InterPro" id="IPR007138">
    <property type="entry name" value="ABM_dom"/>
</dbReference>
<dbReference type="PANTHER" id="PTHR13038">
    <property type="entry name" value="APG9 AUTOPHAGY 9"/>
    <property type="match status" value="1"/>
</dbReference>
<keyword evidence="8 10" id="KW-0445">Lipid transport</keyword>
<dbReference type="PROSITE" id="PS51725">
    <property type="entry name" value="ABM"/>
    <property type="match status" value="1"/>
</dbReference>
<keyword evidence="6 10" id="KW-1133">Transmembrane helix</keyword>
<dbReference type="InterPro" id="IPR007241">
    <property type="entry name" value="Autophagy-rel_prot_9"/>
</dbReference>
<evidence type="ECO:0000256" key="3">
    <source>
        <dbReference type="ARBA" id="ARBA00018074"/>
    </source>
</evidence>
<keyword evidence="4 10" id="KW-0813">Transport</keyword>
<comment type="function">
    <text evidence="10">Phospholipid scramblase involved in autophagy. Cycles between the preautophagosomal structure/phagophore assembly site (PAS) and the cytoplasmic vesicle pool and supplies membrane for the growing autophagosome. Lipid scramblase activity plays a key role in preautophagosomal structure/phagophore assembly by distributing the phospholipids that arrive through ATG2 from the cytoplasmic to the luminal leaflet of the bilayer, thereby driving autophagosomal membrane expansion.</text>
</comment>
<accession>A0AAD9IDI4</accession>
<gene>
    <name evidence="12" type="ORF">QBZ16_001437</name>
</gene>
<dbReference type="InterPro" id="IPR011008">
    <property type="entry name" value="Dimeric_a/b-barrel"/>
</dbReference>
<evidence type="ECO:0000256" key="8">
    <source>
        <dbReference type="ARBA" id="ARBA00023055"/>
    </source>
</evidence>
<comment type="caution">
    <text evidence="10">Lacks conserved residue(s) required for the propagation of feature annotation.</text>
</comment>
<evidence type="ECO:0000313" key="13">
    <source>
        <dbReference type="Proteomes" id="UP001255856"/>
    </source>
</evidence>
<dbReference type="GO" id="GO:0000422">
    <property type="term" value="P:autophagy of mitochondrion"/>
    <property type="evidence" value="ECO:0007669"/>
    <property type="project" value="TreeGrafter"/>
</dbReference>
<keyword evidence="7 10" id="KW-0072">Autophagy</keyword>
<evidence type="ECO:0000313" key="12">
    <source>
        <dbReference type="EMBL" id="KAK2076101.1"/>
    </source>
</evidence>
<comment type="subcellular location">
    <subcellularLocation>
        <location evidence="1 10">Preautophagosomal structure membrane</location>
        <topology evidence="1 10">Multi-pass membrane protein</topology>
    </subcellularLocation>
</comment>
<evidence type="ECO:0000256" key="6">
    <source>
        <dbReference type="ARBA" id="ARBA00022989"/>
    </source>
</evidence>
<keyword evidence="9 10" id="KW-0472">Membrane</keyword>
<organism evidence="12 13">
    <name type="scientific">Prototheca wickerhamii</name>
    <dbReference type="NCBI Taxonomy" id="3111"/>
    <lineage>
        <taxon>Eukaryota</taxon>
        <taxon>Viridiplantae</taxon>
        <taxon>Chlorophyta</taxon>
        <taxon>core chlorophytes</taxon>
        <taxon>Trebouxiophyceae</taxon>
        <taxon>Chlorellales</taxon>
        <taxon>Chlorellaceae</taxon>
        <taxon>Prototheca</taxon>
    </lineage>
</organism>
<proteinExistence type="inferred from homology"/>
<keyword evidence="5 10" id="KW-0812">Transmembrane</keyword>
<comment type="similarity">
    <text evidence="2 10">Belongs to the ATG9 family.</text>
</comment>
<dbReference type="GO" id="GO:0005776">
    <property type="term" value="C:autophagosome"/>
    <property type="evidence" value="ECO:0007669"/>
    <property type="project" value="TreeGrafter"/>
</dbReference>
<dbReference type="PANTHER" id="PTHR13038:SF10">
    <property type="entry name" value="AUTOPHAGY-RELATED PROTEIN 9"/>
    <property type="match status" value="1"/>
</dbReference>
<evidence type="ECO:0000256" key="1">
    <source>
        <dbReference type="ARBA" id="ARBA00004511"/>
    </source>
</evidence>
<feature type="domain" description="ABM" evidence="11">
    <location>
        <begin position="669"/>
        <end position="760"/>
    </location>
</feature>
<evidence type="ECO:0000256" key="9">
    <source>
        <dbReference type="ARBA" id="ARBA00023136"/>
    </source>
</evidence>
<dbReference type="GO" id="GO:0006869">
    <property type="term" value="P:lipid transport"/>
    <property type="evidence" value="ECO:0007669"/>
    <property type="project" value="UniProtKB-KW"/>
</dbReference>
<dbReference type="EMBL" id="JASFZW010000012">
    <property type="protein sequence ID" value="KAK2076101.1"/>
    <property type="molecule type" value="Genomic_DNA"/>
</dbReference>
<protein>
    <recommendedName>
        <fullName evidence="3 10">Autophagy-related protein 9</fullName>
    </recommendedName>
</protein>
<dbReference type="SUPFAM" id="SSF54909">
    <property type="entry name" value="Dimeric alpha+beta barrel"/>
    <property type="match status" value="2"/>
</dbReference>
<dbReference type="Proteomes" id="UP001255856">
    <property type="component" value="Unassembled WGS sequence"/>
</dbReference>
<evidence type="ECO:0000256" key="4">
    <source>
        <dbReference type="ARBA" id="ARBA00022448"/>
    </source>
</evidence>
<dbReference type="GO" id="GO:0061709">
    <property type="term" value="P:reticulophagy"/>
    <property type="evidence" value="ECO:0007669"/>
    <property type="project" value="TreeGrafter"/>
</dbReference>
<evidence type="ECO:0000256" key="7">
    <source>
        <dbReference type="ARBA" id="ARBA00023006"/>
    </source>
</evidence>
<reference evidence="12" key="1">
    <citation type="submission" date="2021-01" db="EMBL/GenBank/DDBJ databases">
        <authorList>
            <person name="Eckstrom K.M.E."/>
        </authorList>
    </citation>
    <scope>NUCLEOTIDE SEQUENCE</scope>
    <source>
        <strain evidence="12">UVCC 0001</strain>
    </source>
</reference>
<feature type="transmembrane region" description="Helical" evidence="10">
    <location>
        <begin position="240"/>
        <end position="262"/>
    </location>
</feature>
<dbReference type="GO" id="GO:0034497">
    <property type="term" value="P:protein localization to phagophore assembly site"/>
    <property type="evidence" value="ECO:0007669"/>
    <property type="project" value="TreeGrafter"/>
</dbReference>
<dbReference type="Pfam" id="PF04109">
    <property type="entry name" value="ATG9"/>
    <property type="match status" value="2"/>
</dbReference>
<name>A0AAD9IDI4_PROWI</name>
<dbReference type="GO" id="GO:0034045">
    <property type="term" value="C:phagophore assembly site membrane"/>
    <property type="evidence" value="ECO:0007669"/>
    <property type="project" value="UniProtKB-SubCell"/>
</dbReference>